<gene>
    <name evidence="2" type="primary">OSJNBa0093B11.17</name>
</gene>
<feature type="region of interest" description="Disordered" evidence="1">
    <location>
        <begin position="234"/>
        <end position="266"/>
    </location>
</feature>
<feature type="region of interest" description="Disordered" evidence="1">
    <location>
        <begin position="1"/>
        <end position="21"/>
    </location>
</feature>
<evidence type="ECO:0008006" key="4">
    <source>
        <dbReference type="Google" id="ProtNLM"/>
    </source>
</evidence>
<dbReference type="EMBL" id="AC024594">
    <property type="protein sequence ID" value="AAK21337.1"/>
    <property type="molecule type" value="Genomic_DNA"/>
</dbReference>
<feature type="region of interest" description="Disordered" evidence="1">
    <location>
        <begin position="45"/>
        <end position="93"/>
    </location>
</feature>
<accession>Q9AV59</accession>
<name>Q9AV59_ORYSJ</name>
<dbReference type="AlphaFoldDB" id="Q9AV59"/>
<evidence type="ECO:0000313" key="3">
    <source>
        <dbReference type="Proteomes" id="UP000000763"/>
    </source>
</evidence>
<protein>
    <recommendedName>
        <fullName evidence="4">DUF630 domain-containing protein</fullName>
    </recommendedName>
</protein>
<organism evidence="2 3">
    <name type="scientific">Oryza sativa subsp. japonica</name>
    <name type="common">Rice</name>
    <dbReference type="NCBI Taxonomy" id="39947"/>
    <lineage>
        <taxon>Eukaryota</taxon>
        <taxon>Viridiplantae</taxon>
        <taxon>Streptophyta</taxon>
        <taxon>Embryophyta</taxon>
        <taxon>Tracheophyta</taxon>
        <taxon>Spermatophyta</taxon>
        <taxon>Magnoliopsida</taxon>
        <taxon>Liliopsida</taxon>
        <taxon>Poales</taxon>
        <taxon>Poaceae</taxon>
        <taxon>BOP clade</taxon>
        <taxon>Oryzoideae</taxon>
        <taxon>Oryzeae</taxon>
        <taxon>Oryzinae</taxon>
        <taxon>Oryza</taxon>
        <taxon>Oryza sativa</taxon>
    </lineage>
</organism>
<proteinExistence type="predicted"/>
<evidence type="ECO:0000313" key="2">
    <source>
        <dbReference type="EMBL" id="AAK21337.1"/>
    </source>
</evidence>
<reference evidence="3" key="2">
    <citation type="journal article" date="2008" name="Nucleic Acids Res.">
        <title>The rice annotation project database (RAP-DB): 2008 update.</title>
        <authorList>
            <consortium name="The rice annotation project (RAP)"/>
        </authorList>
    </citation>
    <scope>GENOME REANNOTATION</scope>
    <source>
        <strain evidence="3">cv. Nipponbare</strain>
    </source>
</reference>
<sequence>MDRRAFRPARHSPSHVGPCVRPVGRHGTARCVGRAVPARQALAQARPGLGRAGRPTWPSIPRTRAAGCGARGGGGGLGDRRRRRRTPARRPAAAHARAAEEAEHARAASCGACGGGIAESGRERACTLPEMSCPSRSVFTPLPCVCHRQHACKRSNTYEASSSLSIHLNLAEAAAPAAMGLCQWRLERQEAVSRCKARRDMAAEHVVYLRALRAMGVALLQFASVDADHPRQIPRSRVASCGAPDRQPSPRPLRARHAALASTSRPLPARAALTSASMPPSVAPPCCVASSSPAAACFRRGGRRAPVASHPFAGRRVL</sequence>
<dbReference type="Proteomes" id="UP000000763">
    <property type="component" value="Chromosome 10"/>
</dbReference>
<reference evidence="3" key="1">
    <citation type="journal article" date="2005" name="Nature">
        <title>The map-based sequence of the rice genome.</title>
        <authorList>
            <consortium name="International rice genome sequencing project (IRGSP)"/>
            <person name="Matsumoto T."/>
            <person name="Wu J."/>
            <person name="Kanamori H."/>
            <person name="Katayose Y."/>
            <person name="Fujisawa M."/>
            <person name="Namiki N."/>
            <person name="Mizuno H."/>
            <person name="Yamamoto K."/>
            <person name="Antonio B.A."/>
            <person name="Baba T."/>
            <person name="Sakata K."/>
            <person name="Nagamura Y."/>
            <person name="Aoki H."/>
            <person name="Arikawa K."/>
            <person name="Arita K."/>
            <person name="Bito T."/>
            <person name="Chiden Y."/>
            <person name="Fujitsuka N."/>
            <person name="Fukunaka R."/>
            <person name="Hamada M."/>
            <person name="Harada C."/>
            <person name="Hayashi A."/>
            <person name="Hijishita S."/>
            <person name="Honda M."/>
            <person name="Hosokawa S."/>
            <person name="Ichikawa Y."/>
            <person name="Idonuma A."/>
            <person name="Iijima M."/>
            <person name="Ikeda M."/>
            <person name="Ikeno M."/>
            <person name="Ito K."/>
            <person name="Ito S."/>
            <person name="Ito T."/>
            <person name="Ito Y."/>
            <person name="Ito Y."/>
            <person name="Iwabuchi A."/>
            <person name="Kamiya K."/>
            <person name="Karasawa W."/>
            <person name="Kurita K."/>
            <person name="Katagiri S."/>
            <person name="Kikuta A."/>
            <person name="Kobayashi H."/>
            <person name="Kobayashi N."/>
            <person name="Machita K."/>
            <person name="Maehara T."/>
            <person name="Masukawa M."/>
            <person name="Mizubayashi T."/>
            <person name="Mukai Y."/>
            <person name="Nagasaki H."/>
            <person name="Nagata Y."/>
            <person name="Naito S."/>
            <person name="Nakashima M."/>
            <person name="Nakama Y."/>
            <person name="Nakamichi Y."/>
            <person name="Nakamura M."/>
            <person name="Meguro A."/>
            <person name="Negishi M."/>
            <person name="Ohta I."/>
            <person name="Ohta T."/>
            <person name="Okamoto M."/>
            <person name="Ono N."/>
            <person name="Saji S."/>
            <person name="Sakaguchi M."/>
            <person name="Sakai K."/>
            <person name="Shibata M."/>
            <person name="Shimokawa T."/>
            <person name="Song J."/>
            <person name="Takazaki Y."/>
            <person name="Terasawa K."/>
            <person name="Tsugane M."/>
            <person name="Tsuji K."/>
            <person name="Ueda S."/>
            <person name="Waki K."/>
            <person name="Yamagata H."/>
            <person name="Yamamoto M."/>
            <person name="Yamamoto S."/>
            <person name="Yamane H."/>
            <person name="Yoshiki S."/>
            <person name="Yoshihara R."/>
            <person name="Yukawa K."/>
            <person name="Zhong H."/>
            <person name="Yano M."/>
            <person name="Yuan Q."/>
            <person name="Ouyang S."/>
            <person name="Liu J."/>
            <person name="Jones K.M."/>
            <person name="Gansberger K."/>
            <person name="Moffat K."/>
            <person name="Hill J."/>
            <person name="Bera J."/>
            <person name="Fadrosh D."/>
            <person name="Jin S."/>
            <person name="Johri S."/>
            <person name="Kim M."/>
            <person name="Overton L."/>
            <person name="Reardon M."/>
            <person name="Tsitrin T."/>
            <person name="Vuong H."/>
            <person name="Weaver B."/>
            <person name="Ciecko A."/>
            <person name="Tallon L."/>
            <person name="Jackson J."/>
            <person name="Pai G."/>
            <person name="Aken S.V."/>
            <person name="Utterback T."/>
            <person name="Reidmuller S."/>
            <person name="Feldblyum T."/>
            <person name="Hsiao J."/>
            <person name="Zismann V."/>
            <person name="Iobst S."/>
            <person name="de Vazeille A.R."/>
            <person name="Buell C.R."/>
            <person name="Ying K."/>
            <person name="Li Y."/>
            <person name="Lu T."/>
            <person name="Huang Y."/>
            <person name="Zhao Q."/>
            <person name="Feng Q."/>
            <person name="Zhang L."/>
            <person name="Zhu J."/>
            <person name="Weng Q."/>
            <person name="Mu J."/>
            <person name="Lu Y."/>
            <person name="Fan D."/>
            <person name="Liu Y."/>
            <person name="Guan J."/>
            <person name="Zhang Y."/>
            <person name="Yu S."/>
            <person name="Liu X."/>
            <person name="Zhang Y."/>
            <person name="Hong G."/>
            <person name="Han B."/>
            <person name="Choisne N."/>
            <person name="Demange N."/>
            <person name="Orjeda G."/>
            <person name="Samain S."/>
            <person name="Cattolico L."/>
            <person name="Pelletier E."/>
            <person name="Couloux A."/>
            <person name="Segurens B."/>
            <person name="Wincker P."/>
            <person name="D'Hont A."/>
            <person name="Scarpelli C."/>
            <person name="Weissenbach J."/>
            <person name="Salanoubat M."/>
            <person name="Quetier F."/>
            <person name="Yu Y."/>
            <person name="Kim H.R."/>
            <person name="Rambo T."/>
            <person name="Currie J."/>
            <person name="Collura K."/>
            <person name="Luo M."/>
            <person name="Yang T."/>
            <person name="Ammiraju J.S.S."/>
            <person name="Engler F."/>
            <person name="Soderlund C."/>
            <person name="Wing R.A."/>
            <person name="Palmer L.E."/>
            <person name="de la Bastide M."/>
            <person name="Spiegel L."/>
            <person name="Nascimento L."/>
            <person name="Zutavern T."/>
            <person name="O'Shaughnessy A."/>
            <person name="Dike S."/>
            <person name="Dedhia N."/>
            <person name="Preston R."/>
            <person name="Balija V."/>
            <person name="McCombie W.R."/>
            <person name="Chow T."/>
            <person name="Chen H."/>
            <person name="Chung M."/>
            <person name="Chen C."/>
            <person name="Shaw J."/>
            <person name="Wu H."/>
            <person name="Hsiao K."/>
            <person name="Chao Y."/>
            <person name="Chu M."/>
            <person name="Cheng C."/>
            <person name="Hour A."/>
            <person name="Lee P."/>
            <person name="Lin S."/>
            <person name="Lin Y."/>
            <person name="Liou J."/>
            <person name="Liu S."/>
            <person name="Hsing Y."/>
            <person name="Raghuvanshi S."/>
            <person name="Mohanty A."/>
            <person name="Bharti A.K."/>
            <person name="Gaur A."/>
            <person name="Gupta V."/>
            <person name="Kumar D."/>
            <person name="Ravi V."/>
            <person name="Vij S."/>
            <person name="Kapur A."/>
            <person name="Khurana P."/>
            <person name="Khurana P."/>
            <person name="Khurana J.P."/>
            <person name="Tyagi A.K."/>
            <person name="Gaikwad K."/>
            <person name="Singh A."/>
            <person name="Dalal V."/>
            <person name="Srivastava S."/>
            <person name="Dixit A."/>
            <person name="Pal A.K."/>
            <person name="Ghazi I.A."/>
            <person name="Yadav M."/>
            <person name="Pandit A."/>
            <person name="Bhargava A."/>
            <person name="Sureshbabu K."/>
            <person name="Batra K."/>
            <person name="Sharma T.R."/>
            <person name="Mohapatra T."/>
            <person name="Singh N.K."/>
            <person name="Messing J."/>
            <person name="Nelson A.B."/>
            <person name="Fuks G."/>
            <person name="Kavchok S."/>
            <person name="Keizer G."/>
            <person name="Linton E."/>
            <person name="Llaca V."/>
            <person name="Song R."/>
            <person name="Tanyolac B."/>
            <person name="Young S."/>
            <person name="Ho-Il K."/>
            <person name="Hahn J.H."/>
            <person name="Sangsakoo G."/>
            <person name="Vanavichit A."/>
            <person name="de Mattos Luiz.A.T."/>
            <person name="Zimmer P.D."/>
            <person name="Malone G."/>
            <person name="Dellagostin O."/>
            <person name="de Oliveira A.C."/>
            <person name="Bevan M."/>
            <person name="Bancroft I."/>
            <person name="Minx P."/>
            <person name="Cordum H."/>
            <person name="Wilson R."/>
            <person name="Cheng Z."/>
            <person name="Jin W."/>
            <person name="Jiang J."/>
            <person name="Leong S.A."/>
            <person name="Iwama H."/>
            <person name="Gojobori T."/>
            <person name="Itoh T."/>
            <person name="Niimura Y."/>
            <person name="Fujii Y."/>
            <person name="Habara T."/>
            <person name="Sakai H."/>
            <person name="Sato Y."/>
            <person name="Wilson G."/>
            <person name="Kumar K."/>
            <person name="McCouch S."/>
            <person name="Juretic N."/>
            <person name="Hoen D."/>
            <person name="Wright S."/>
            <person name="Bruskiewich R."/>
            <person name="Bureau T."/>
            <person name="Miyao A."/>
            <person name="Hirochika H."/>
            <person name="Nishikawa T."/>
            <person name="Kadowaki K."/>
            <person name="Sugiura M."/>
            <person name="Burr B."/>
            <person name="Sasaki T."/>
        </authorList>
    </citation>
    <scope>NUCLEOTIDE SEQUENCE [LARGE SCALE GENOMIC DNA]</scope>
    <source>
        <strain evidence="3">cv. Nipponbare</strain>
    </source>
</reference>
<feature type="compositionally biased region" description="Basic residues" evidence="1">
    <location>
        <begin position="1"/>
        <end position="13"/>
    </location>
</feature>
<evidence type="ECO:0000256" key="1">
    <source>
        <dbReference type="SAM" id="MobiDB-lite"/>
    </source>
</evidence>